<evidence type="ECO:0000313" key="9">
    <source>
        <dbReference type="Proteomes" id="UP000681594"/>
    </source>
</evidence>
<evidence type="ECO:0000256" key="3">
    <source>
        <dbReference type="ARBA" id="ARBA00023110"/>
    </source>
</evidence>
<dbReference type="Pfam" id="PF00254">
    <property type="entry name" value="FKBP_C"/>
    <property type="match status" value="1"/>
</dbReference>
<sequence>MIEDRKAGTGDEAVSGKEVTVHYTGWLFDASKPENKGRKFDSSRDRAEPFSFPLGMGHVIRGWDEGVQGMKVGGQRTLTIPPEKGYGARGAGGVIPPNATLVFDVELLGVG</sequence>
<proteinExistence type="inferred from homology"/>
<dbReference type="Gene3D" id="3.10.50.40">
    <property type="match status" value="1"/>
</dbReference>
<accession>A0ABS4ABR6</accession>
<evidence type="ECO:0000256" key="4">
    <source>
        <dbReference type="ARBA" id="ARBA00023235"/>
    </source>
</evidence>
<keyword evidence="3 5" id="KW-0697">Rotamase</keyword>
<name>A0ABS4ABR6_9PROT</name>
<evidence type="ECO:0000259" key="7">
    <source>
        <dbReference type="PROSITE" id="PS50059"/>
    </source>
</evidence>
<dbReference type="PROSITE" id="PS50059">
    <property type="entry name" value="FKBP_PPIASE"/>
    <property type="match status" value="1"/>
</dbReference>
<protein>
    <recommendedName>
        <fullName evidence="6">Peptidyl-prolyl cis-trans isomerase</fullName>
        <ecNumber evidence="6">5.2.1.8</ecNumber>
    </recommendedName>
</protein>
<evidence type="ECO:0000256" key="5">
    <source>
        <dbReference type="PROSITE-ProRule" id="PRU00277"/>
    </source>
</evidence>
<keyword evidence="4 5" id="KW-0413">Isomerase</keyword>
<dbReference type="EC" id="5.2.1.8" evidence="6"/>
<comment type="caution">
    <text evidence="8">The sequence shown here is derived from an EMBL/GenBank/DDBJ whole genome shotgun (WGS) entry which is preliminary data.</text>
</comment>
<evidence type="ECO:0000256" key="2">
    <source>
        <dbReference type="ARBA" id="ARBA00006577"/>
    </source>
</evidence>
<dbReference type="EMBL" id="JAGIZB010000005">
    <property type="protein sequence ID" value="MBP0444450.1"/>
    <property type="molecule type" value="Genomic_DNA"/>
</dbReference>
<dbReference type="GO" id="GO:0016853">
    <property type="term" value="F:isomerase activity"/>
    <property type="evidence" value="ECO:0007669"/>
    <property type="project" value="UniProtKB-KW"/>
</dbReference>
<comment type="similarity">
    <text evidence="2 6">Belongs to the FKBP-type PPIase family.</text>
</comment>
<dbReference type="SUPFAM" id="SSF54534">
    <property type="entry name" value="FKBP-like"/>
    <property type="match status" value="1"/>
</dbReference>
<dbReference type="Proteomes" id="UP000681594">
    <property type="component" value="Unassembled WGS sequence"/>
</dbReference>
<organism evidence="8 9">
    <name type="scientific">Pararoseomonas baculiformis</name>
    <dbReference type="NCBI Taxonomy" id="2820812"/>
    <lineage>
        <taxon>Bacteria</taxon>
        <taxon>Pseudomonadati</taxon>
        <taxon>Pseudomonadota</taxon>
        <taxon>Alphaproteobacteria</taxon>
        <taxon>Acetobacterales</taxon>
        <taxon>Acetobacteraceae</taxon>
        <taxon>Pararoseomonas</taxon>
    </lineage>
</organism>
<evidence type="ECO:0000256" key="6">
    <source>
        <dbReference type="RuleBase" id="RU003915"/>
    </source>
</evidence>
<dbReference type="PANTHER" id="PTHR43811:SF19">
    <property type="entry name" value="39 KDA FK506-BINDING NUCLEAR PROTEIN"/>
    <property type="match status" value="1"/>
</dbReference>
<reference evidence="8 9" key="1">
    <citation type="submission" date="2021-03" db="EMBL/GenBank/DDBJ databases">
        <authorList>
            <person name="So Y."/>
        </authorList>
    </citation>
    <scope>NUCLEOTIDE SEQUENCE [LARGE SCALE GENOMIC DNA]</scope>
    <source>
        <strain evidence="8 9">SSH11</strain>
    </source>
</reference>
<feature type="domain" description="PPIase FKBP-type" evidence="7">
    <location>
        <begin position="16"/>
        <end position="111"/>
    </location>
</feature>
<keyword evidence="9" id="KW-1185">Reference proteome</keyword>
<dbReference type="InterPro" id="IPR001179">
    <property type="entry name" value="PPIase_FKBP_dom"/>
</dbReference>
<dbReference type="RefSeq" id="WP_209378686.1">
    <property type="nucleotide sequence ID" value="NZ_JAGIZB010000005.1"/>
</dbReference>
<gene>
    <name evidence="8" type="ORF">J8J14_06620</name>
</gene>
<comment type="catalytic activity">
    <reaction evidence="1 5 6">
        <text>[protein]-peptidylproline (omega=180) = [protein]-peptidylproline (omega=0)</text>
        <dbReference type="Rhea" id="RHEA:16237"/>
        <dbReference type="Rhea" id="RHEA-COMP:10747"/>
        <dbReference type="Rhea" id="RHEA-COMP:10748"/>
        <dbReference type="ChEBI" id="CHEBI:83833"/>
        <dbReference type="ChEBI" id="CHEBI:83834"/>
        <dbReference type="EC" id="5.2.1.8"/>
    </reaction>
</comment>
<dbReference type="PANTHER" id="PTHR43811">
    <property type="entry name" value="FKBP-TYPE PEPTIDYL-PROLYL CIS-TRANS ISOMERASE FKPA"/>
    <property type="match status" value="1"/>
</dbReference>
<dbReference type="InterPro" id="IPR046357">
    <property type="entry name" value="PPIase_dom_sf"/>
</dbReference>
<evidence type="ECO:0000256" key="1">
    <source>
        <dbReference type="ARBA" id="ARBA00000971"/>
    </source>
</evidence>
<evidence type="ECO:0000313" key="8">
    <source>
        <dbReference type="EMBL" id="MBP0444450.1"/>
    </source>
</evidence>